<dbReference type="InterPro" id="IPR032799">
    <property type="entry name" value="TAXi_C"/>
</dbReference>
<dbReference type="EMBL" id="LVLJ01000731">
    <property type="protein sequence ID" value="OAE32792.1"/>
    <property type="molecule type" value="Genomic_DNA"/>
</dbReference>
<evidence type="ECO:0000256" key="3">
    <source>
        <dbReference type="RuleBase" id="RU000454"/>
    </source>
</evidence>
<feature type="region of interest" description="Disordered" evidence="4">
    <location>
        <begin position="1"/>
        <end position="25"/>
    </location>
</feature>
<accession>A0A176WKC4</accession>
<evidence type="ECO:0000256" key="1">
    <source>
        <dbReference type="ARBA" id="ARBA00007447"/>
    </source>
</evidence>
<dbReference type="SUPFAM" id="SSF50630">
    <property type="entry name" value="Acid proteases"/>
    <property type="match status" value="1"/>
</dbReference>
<dbReference type="InterPro" id="IPR034164">
    <property type="entry name" value="Pepsin-like_dom"/>
</dbReference>
<evidence type="ECO:0000313" key="7">
    <source>
        <dbReference type="Proteomes" id="UP000077202"/>
    </source>
</evidence>
<dbReference type="InterPro" id="IPR033121">
    <property type="entry name" value="PEPTIDASE_A1"/>
</dbReference>
<dbReference type="Pfam" id="PF14541">
    <property type="entry name" value="TAXi_C"/>
    <property type="match status" value="1"/>
</dbReference>
<gene>
    <name evidence="6" type="ORF">AXG93_374s1190</name>
</gene>
<dbReference type="Gene3D" id="2.40.70.10">
    <property type="entry name" value="Acid Proteases"/>
    <property type="match status" value="2"/>
</dbReference>
<dbReference type="InterPro" id="IPR001461">
    <property type="entry name" value="Aspartic_peptidase_A1"/>
</dbReference>
<dbReference type="Pfam" id="PF14543">
    <property type="entry name" value="TAXi_N"/>
    <property type="match status" value="1"/>
</dbReference>
<dbReference type="PROSITE" id="PS51767">
    <property type="entry name" value="PEPTIDASE_A1"/>
    <property type="match status" value="1"/>
</dbReference>
<dbReference type="InterPro" id="IPR021109">
    <property type="entry name" value="Peptidase_aspartic_dom_sf"/>
</dbReference>
<feature type="compositionally biased region" description="Pro residues" evidence="4">
    <location>
        <begin position="488"/>
        <end position="500"/>
    </location>
</feature>
<dbReference type="PANTHER" id="PTHR13683">
    <property type="entry name" value="ASPARTYL PROTEASES"/>
    <property type="match status" value="1"/>
</dbReference>
<comment type="similarity">
    <text evidence="1 3">Belongs to the peptidase A1 family.</text>
</comment>
<feature type="domain" description="Peptidase A1" evidence="5">
    <location>
        <begin position="110"/>
        <end position="460"/>
    </location>
</feature>
<keyword evidence="3" id="KW-0645">Protease</keyword>
<keyword evidence="7" id="KW-1185">Reference proteome</keyword>
<feature type="compositionally biased region" description="Low complexity" evidence="4">
    <location>
        <begin position="471"/>
        <end position="481"/>
    </location>
</feature>
<dbReference type="Proteomes" id="UP000077202">
    <property type="component" value="Unassembled WGS sequence"/>
</dbReference>
<dbReference type="InterPro" id="IPR032861">
    <property type="entry name" value="TAXi_N"/>
</dbReference>
<sequence length="537" mass="57452">MRNRNGSLGGEASDDQEESMACRGATNSGELLSDATYELPFTHKFSGKAREDHYAQQRGDWPFPDVDTVDYQKFLTHRDAARHGRMLANIPASYTFLEGNYSIQFVGGLYYSTIDVGTPSVPFLVALDTGSDLFWLPCECQSCAPTSSPIYEDYGITNALNVYSPTDSNTSKTIACASDECHLYINQCDANGGGECLYKVNYASVNTSTSGRLVEDVIHLIPNDGEPTPTTVPIVLGCGQMQTGSFIDGYGAPDGLIGLGFQNYSVPALLANSGLVKDSFSMCFGPDFSGRVVFGDIGSATQTSTPFLRVQPGSYDTYFVGVEAIDVGTDSITVGEPALFDTGTTYSYLNSSTYQQLLTSFDKQNTDYTRIPVGSEEIQPWELCYLTTDAIIKTPSIDYVLNGKVPFSVKFPFVPLIYQNRTRAGFCLAIFESNANIIGVNFMVGLNLIFNREERTLGFEETDCSSLQANSGAGPAPESGGPVTGPKAPTPSPSRRPPPSSNTTPGPGASPAPSGASNIAAFSLATGLALAIVHILL</sequence>
<evidence type="ECO:0000313" key="6">
    <source>
        <dbReference type="EMBL" id="OAE32792.1"/>
    </source>
</evidence>
<evidence type="ECO:0000259" key="5">
    <source>
        <dbReference type="PROSITE" id="PS51767"/>
    </source>
</evidence>
<dbReference type="GO" id="GO:0006508">
    <property type="term" value="P:proteolysis"/>
    <property type="evidence" value="ECO:0007669"/>
    <property type="project" value="UniProtKB-KW"/>
</dbReference>
<dbReference type="GO" id="GO:0004190">
    <property type="term" value="F:aspartic-type endopeptidase activity"/>
    <property type="evidence" value="ECO:0007669"/>
    <property type="project" value="UniProtKB-KW"/>
</dbReference>
<dbReference type="PRINTS" id="PR00792">
    <property type="entry name" value="PEPSIN"/>
</dbReference>
<dbReference type="AlphaFoldDB" id="A0A176WKC4"/>
<comment type="caution">
    <text evidence="6">The sequence shown here is derived from an EMBL/GenBank/DDBJ whole genome shotgun (WGS) entry which is preliminary data.</text>
</comment>
<feature type="active site" evidence="2">
    <location>
        <position position="341"/>
    </location>
</feature>
<dbReference type="CDD" id="cd05471">
    <property type="entry name" value="pepsin_like"/>
    <property type="match status" value="1"/>
</dbReference>
<protein>
    <recommendedName>
        <fullName evidence="5">Peptidase A1 domain-containing protein</fullName>
    </recommendedName>
</protein>
<keyword evidence="3" id="KW-0378">Hydrolase</keyword>
<name>A0A176WKC4_MARPO</name>
<feature type="active site" evidence="2">
    <location>
        <position position="128"/>
    </location>
</feature>
<dbReference type="PROSITE" id="PS00141">
    <property type="entry name" value="ASP_PROTEASE"/>
    <property type="match status" value="2"/>
</dbReference>
<feature type="compositionally biased region" description="Low complexity" evidence="4">
    <location>
        <begin position="501"/>
        <end position="515"/>
    </location>
</feature>
<dbReference type="PANTHER" id="PTHR13683:SF232">
    <property type="entry name" value="OS09G0542100 PROTEIN"/>
    <property type="match status" value="1"/>
</dbReference>
<evidence type="ECO:0000256" key="4">
    <source>
        <dbReference type="SAM" id="MobiDB-lite"/>
    </source>
</evidence>
<dbReference type="InterPro" id="IPR001969">
    <property type="entry name" value="Aspartic_peptidase_AS"/>
</dbReference>
<proteinExistence type="inferred from homology"/>
<evidence type="ECO:0000256" key="2">
    <source>
        <dbReference type="PIRSR" id="PIRSR601461-1"/>
    </source>
</evidence>
<feature type="region of interest" description="Disordered" evidence="4">
    <location>
        <begin position="461"/>
        <end position="515"/>
    </location>
</feature>
<reference evidence="6" key="1">
    <citation type="submission" date="2016-03" db="EMBL/GenBank/DDBJ databases">
        <title>Mechanisms controlling the formation of the plant cell surface in tip-growing cells are functionally conserved among land plants.</title>
        <authorList>
            <person name="Honkanen S."/>
            <person name="Jones V.A."/>
            <person name="Morieri G."/>
            <person name="Champion C."/>
            <person name="Hetherington A.J."/>
            <person name="Kelly S."/>
            <person name="Saint-Marcoux D."/>
            <person name="Proust H."/>
            <person name="Prescott H."/>
            <person name="Dolan L."/>
        </authorList>
    </citation>
    <scope>NUCLEOTIDE SEQUENCE [LARGE SCALE GENOMIC DNA]</scope>
    <source>
        <tissue evidence="6">Whole gametophyte</tissue>
    </source>
</reference>
<keyword evidence="3" id="KW-0064">Aspartyl protease</keyword>
<organism evidence="6 7">
    <name type="scientific">Marchantia polymorpha subsp. ruderalis</name>
    <dbReference type="NCBI Taxonomy" id="1480154"/>
    <lineage>
        <taxon>Eukaryota</taxon>
        <taxon>Viridiplantae</taxon>
        <taxon>Streptophyta</taxon>
        <taxon>Embryophyta</taxon>
        <taxon>Marchantiophyta</taxon>
        <taxon>Marchantiopsida</taxon>
        <taxon>Marchantiidae</taxon>
        <taxon>Marchantiales</taxon>
        <taxon>Marchantiaceae</taxon>
        <taxon>Marchantia</taxon>
    </lineage>
</organism>